<accession>A0AAW5JVH1</accession>
<dbReference type="AlphaFoldDB" id="A0AAW5JVH1"/>
<comment type="caution">
    <text evidence="1">The sequence shown here is derived from an EMBL/GenBank/DDBJ whole genome shotgun (WGS) entry which is preliminary data.</text>
</comment>
<evidence type="ECO:0000313" key="1">
    <source>
        <dbReference type="EMBL" id="MCQ4771939.1"/>
    </source>
</evidence>
<protein>
    <submittedName>
        <fullName evidence="1">Uncharacterized protein</fullName>
    </submittedName>
</protein>
<feature type="non-terminal residue" evidence="1">
    <location>
        <position position="1"/>
    </location>
</feature>
<dbReference type="EMBL" id="JANFYS010000152">
    <property type="protein sequence ID" value="MCQ4771939.1"/>
    <property type="molecule type" value="Genomic_DNA"/>
</dbReference>
<reference evidence="1" key="1">
    <citation type="submission" date="2022-06" db="EMBL/GenBank/DDBJ databases">
        <title>Isolation of gut microbiota from human fecal samples.</title>
        <authorList>
            <person name="Pamer E.G."/>
            <person name="Barat B."/>
            <person name="Waligurski E."/>
            <person name="Medina S."/>
            <person name="Paddock L."/>
            <person name="Mostad J."/>
        </authorList>
    </citation>
    <scope>NUCLEOTIDE SEQUENCE</scope>
    <source>
        <strain evidence="1">DFI.9.91</strain>
    </source>
</reference>
<sequence>PGSIKGVELSCLVLLAGGYPNITVGLPHYMLLLYFDPFILGNLPPYISVFSIEKGKTRTLKARIRVFCL</sequence>
<gene>
    <name evidence="1" type="ORF">NE579_16085</name>
</gene>
<proteinExistence type="predicted"/>
<dbReference type="Proteomes" id="UP001204562">
    <property type="component" value="Unassembled WGS sequence"/>
</dbReference>
<dbReference type="RefSeq" id="WP_256304959.1">
    <property type="nucleotide sequence ID" value="NZ_JANFYS010000152.1"/>
</dbReference>
<organism evidence="1 2">
    <name type="scientific">Intestinimonas massiliensis</name>
    <name type="common">ex Afouda et al. 2020</name>
    <dbReference type="NCBI Taxonomy" id="1673721"/>
    <lineage>
        <taxon>Bacteria</taxon>
        <taxon>Bacillati</taxon>
        <taxon>Bacillota</taxon>
        <taxon>Clostridia</taxon>
        <taxon>Eubacteriales</taxon>
        <taxon>Intestinimonas</taxon>
    </lineage>
</organism>
<name>A0AAW5JVH1_9FIRM</name>
<evidence type="ECO:0000313" key="2">
    <source>
        <dbReference type="Proteomes" id="UP001204562"/>
    </source>
</evidence>